<accession>A0A8F9TUB9</accession>
<dbReference type="Pfam" id="PF01075">
    <property type="entry name" value="Glyco_transf_9"/>
    <property type="match status" value="1"/>
</dbReference>
<dbReference type="InterPro" id="IPR051199">
    <property type="entry name" value="LPS_LOS_Heptosyltrfase"/>
</dbReference>
<dbReference type="PANTHER" id="PTHR30160">
    <property type="entry name" value="TETRAACYLDISACCHARIDE 4'-KINASE-RELATED"/>
    <property type="match status" value="1"/>
</dbReference>
<dbReference type="GO" id="GO:0008713">
    <property type="term" value="F:ADP-heptose-lipopolysaccharide heptosyltransferase activity"/>
    <property type="evidence" value="ECO:0007669"/>
    <property type="project" value="TreeGrafter"/>
</dbReference>
<keyword evidence="4" id="KW-1185">Reference proteome</keyword>
<dbReference type="CDD" id="cd03789">
    <property type="entry name" value="GT9_LPS_heptosyltransferase"/>
    <property type="match status" value="1"/>
</dbReference>
<evidence type="ECO:0000256" key="1">
    <source>
        <dbReference type="ARBA" id="ARBA00022676"/>
    </source>
</evidence>
<evidence type="ECO:0000313" key="3">
    <source>
        <dbReference type="EMBL" id="QYM79200.1"/>
    </source>
</evidence>
<dbReference type="SUPFAM" id="SSF53756">
    <property type="entry name" value="UDP-Glycosyltransferase/glycogen phosphorylase"/>
    <property type="match status" value="1"/>
</dbReference>
<dbReference type="GO" id="GO:0009244">
    <property type="term" value="P:lipopolysaccharide core region biosynthetic process"/>
    <property type="evidence" value="ECO:0007669"/>
    <property type="project" value="TreeGrafter"/>
</dbReference>
<dbReference type="EMBL" id="CP080507">
    <property type="protein sequence ID" value="QYM79200.1"/>
    <property type="molecule type" value="Genomic_DNA"/>
</dbReference>
<proteinExistence type="predicted"/>
<keyword evidence="2" id="KW-0808">Transferase</keyword>
<dbReference type="PANTHER" id="PTHR30160:SF1">
    <property type="entry name" value="LIPOPOLYSACCHARIDE 1,2-N-ACETYLGLUCOSAMINETRANSFERASE-RELATED"/>
    <property type="match status" value="1"/>
</dbReference>
<protein>
    <submittedName>
        <fullName evidence="3">Glycosyltransferase family 9 protein</fullName>
    </submittedName>
</protein>
<keyword evidence="1" id="KW-0328">Glycosyltransferase</keyword>
<sequence length="351" mass="38378">MSAVSDFHVRPAAPSPTLLSRAPTSGRPTLLVAELRGTGDIAILIPFLQSALTHFDVTLLAPPNAAGLLHRFVPDVELIPCVAPWALFSGPPVQRWPWTLLFGLLRQLRARRFTAATSIWPIARDHMFLRLVRPRRLLGYGHGRAGWLLDDNLGGAGHVHRPAAWRHVAARLGLPPWPAQRPRLRPPAAPRRLVLHSGASQPIRVWPLPRYADLLARLRAHGWAPLVLCDPPQLAAWRALNEASARVVTSMDDLIDTLSSGAAFLGNDSGPGHIAALCGVPTFTLFGPQVPELFAPDHPQAAWVEGLACPHKPCFDHCHFAEPFCLTGIGADQVWPRLSRWLAHLTQLPAA</sequence>
<dbReference type="RefSeq" id="WP_220162745.1">
    <property type="nucleotide sequence ID" value="NZ_CP080507.1"/>
</dbReference>
<dbReference type="GO" id="GO:0005829">
    <property type="term" value="C:cytosol"/>
    <property type="evidence" value="ECO:0007669"/>
    <property type="project" value="TreeGrafter"/>
</dbReference>
<dbReference type="KEGG" id="ole:K0B96_00870"/>
<dbReference type="AlphaFoldDB" id="A0A8F9TUB9"/>
<gene>
    <name evidence="3" type="ORF">K0B96_00870</name>
</gene>
<evidence type="ECO:0000313" key="4">
    <source>
        <dbReference type="Proteomes" id="UP000825051"/>
    </source>
</evidence>
<dbReference type="InterPro" id="IPR002201">
    <property type="entry name" value="Glyco_trans_9"/>
</dbReference>
<reference evidence="3" key="1">
    <citation type="submission" date="2021-08" db="EMBL/GenBank/DDBJ databases">
        <title>Genome of a novel bacterium of the phylum Verrucomicrobia, Oleiharenicola sp. KSB-15.</title>
        <authorList>
            <person name="Chung J.-H."/>
            <person name="Ahn J.-H."/>
            <person name="Yoon Y."/>
            <person name="Kim D.-Y."/>
            <person name="An S.-H."/>
            <person name="Park I."/>
            <person name="Yeon J."/>
        </authorList>
    </citation>
    <scope>NUCLEOTIDE SEQUENCE</scope>
    <source>
        <strain evidence="3">KSB-15</strain>
    </source>
</reference>
<name>A0A8F9TUB9_9BACT</name>
<evidence type="ECO:0000256" key="2">
    <source>
        <dbReference type="ARBA" id="ARBA00022679"/>
    </source>
</evidence>
<dbReference type="Gene3D" id="3.40.50.2000">
    <property type="entry name" value="Glycogen Phosphorylase B"/>
    <property type="match status" value="2"/>
</dbReference>
<dbReference type="Proteomes" id="UP000825051">
    <property type="component" value="Chromosome"/>
</dbReference>
<organism evidence="3 4">
    <name type="scientific">Horticoccus luteus</name>
    <dbReference type="NCBI Taxonomy" id="2862869"/>
    <lineage>
        <taxon>Bacteria</taxon>
        <taxon>Pseudomonadati</taxon>
        <taxon>Verrucomicrobiota</taxon>
        <taxon>Opitutia</taxon>
        <taxon>Opitutales</taxon>
        <taxon>Opitutaceae</taxon>
        <taxon>Horticoccus</taxon>
    </lineage>
</organism>